<dbReference type="AlphaFoldDB" id="A0A0C3F9S6"/>
<organism evidence="1 2">
    <name type="scientific">Piloderma croceum (strain F 1598)</name>
    <dbReference type="NCBI Taxonomy" id="765440"/>
    <lineage>
        <taxon>Eukaryota</taxon>
        <taxon>Fungi</taxon>
        <taxon>Dikarya</taxon>
        <taxon>Basidiomycota</taxon>
        <taxon>Agaricomycotina</taxon>
        <taxon>Agaricomycetes</taxon>
        <taxon>Agaricomycetidae</taxon>
        <taxon>Atheliales</taxon>
        <taxon>Atheliaceae</taxon>
        <taxon>Piloderma</taxon>
    </lineage>
</organism>
<dbReference type="Proteomes" id="UP000054166">
    <property type="component" value="Unassembled WGS sequence"/>
</dbReference>
<reference evidence="1 2" key="1">
    <citation type="submission" date="2014-04" db="EMBL/GenBank/DDBJ databases">
        <authorList>
            <consortium name="DOE Joint Genome Institute"/>
            <person name="Kuo A."/>
            <person name="Tarkka M."/>
            <person name="Buscot F."/>
            <person name="Kohler A."/>
            <person name="Nagy L.G."/>
            <person name="Floudas D."/>
            <person name="Copeland A."/>
            <person name="Barry K.W."/>
            <person name="Cichocki N."/>
            <person name="Veneault-Fourrey C."/>
            <person name="LaButti K."/>
            <person name="Lindquist E.A."/>
            <person name="Lipzen A."/>
            <person name="Lundell T."/>
            <person name="Morin E."/>
            <person name="Murat C."/>
            <person name="Sun H."/>
            <person name="Tunlid A."/>
            <person name="Henrissat B."/>
            <person name="Grigoriev I.V."/>
            <person name="Hibbett D.S."/>
            <person name="Martin F."/>
            <person name="Nordberg H.P."/>
            <person name="Cantor M.N."/>
            <person name="Hua S.X."/>
        </authorList>
    </citation>
    <scope>NUCLEOTIDE SEQUENCE [LARGE SCALE GENOMIC DNA]</scope>
    <source>
        <strain evidence="1 2">F 1598</strain>
    </source>
</reference>
<protein>
    <submittedName>
        <fullName evidence="1">Uncharacterized protein</fullName>
    </submittedName>
</protein>
<name>A0A0C3F9S6_PILCF</name>
<evidence type="ECO:0000313" key="2">
    <source>
        <dbReference type="Proteomes" id="UP000054166"/>
    </source>
</evidence>
<gene>
    <name evidence="1" type="ORF">PILCRDRAFT_826269</name>
</gene>
<keyword evidence="2" id="KW-1185">Reference proteome</keyword>
<sequence length="79" mass="9035">MQTTQFLTKGEHEHSVILPLLSCLGISDRGDGFWSVSFIQPSNRRVRQARWVTSNKKFVMECNEVSRSTFSIVFDPTSL</sequence>
<dbReference type="EMBL" id="KN833034">
    <property type="protein sequence ID" value="KIM76501.1"/>
    <property type="molecule type" value="Genomic_DNA"/>
</dbReference>
<accession>A0A0C3F9S6</accession>
<dbReference type="InParanoid" id="A0A0C3F9S6"/>
<evidence type="ECO:0000313" key="1">
    <source>
        <dbReference type="EMBL" id="KIM76501.1"/>
    </source>
</evidence>
<reference evidence="2" key="2">
    <citation type="submission" date="2015-01" db="EMBL/GenBank/DDBJ databases">
        <title>Evolutionary Origins and Diversification of the Mycorrhizal Mutualists.</title>
        <authorList>
            <consortium name="DOE Joint Genome Institute"/>
            <consortium name="Mycorrhizal Genomics Consortium"/>
            <person name="Kohler A."/>
            <person name="Kuo A."/>
            <person name="Nagy L.G."/>
            <person name="Floudas D."/>
            <person name="Copeland A."/>
            <person name="Barry K.W."/>
            <person name="Cichocki N."/>
            <person name="Veneault-Fourrey C."/>
            <person name="LaButti K."/>
            <person name="Lindquist E.A."/>
            <person name="Lipzen A."/>
            <person name="Lundell T."/>
            <person name="Morin E."/>
            <person name="Murat C."/>
            <person name="Riley R."/>
            <person name="Ohm R."/>
            <person name="Sun H."/>
            <person name="Tunlid A."/>
            <person name="Henrissat B."/>
            <person name="Grigoriev I.V."/>
            <person name="Hibbett D.S."/>
            <person name="Martin F."/>
        </authorList>
    </citation>
    <scope>NUCLEOTIDE SEQUENCE [LARGE SCALE GENOMIC DNA]</scope>
    <source>
        <strain evidence="2">F 1598</strain>
    </source>
</reference>
<dbReference type="HOGENOM" id="CLU_2606885_0_0_1"/>
<proteinExistence type="predicted"/>